<dbReference type="OMA" id="IPVSWNF"/>
<evidence type="ECO:0000256" key="7">
    <source>
        <dbReference type="ARBA" id="ARBA00022949"/>
    </source>
</evidence>
<dbReference type="Pfam" id="PF13903">
    <property type="entry name" value="Claudin_2"/>
    <property type="match status" value="1"/>
</dbReference>
<evidence type="ECO:0000313" key="12">
    <source>
        <dbReference type="Proteomes" id="UP000265080"/>
    </source>
</evidence>
<feature type="transmembrane region" description="Helical" evidence="10">
    <location>
        <begin position="174"/>
        <end position="200"/>
    </location>
</feature>
<keyword evidence="9 10" id="KW-0472">Membrane</keyword>
<dbReference type="InterPro" id="IPR006187">
    <property type="entry name" value="Claudin"/>
</dbReference>
<reference evidence="11" key="3">
    <citation type="submission" date="2025-09" db="UniProtKB">
        <authorList>
            <consortium name="Ensembl"/>
        </authorList>
    </citation>
    <scope>IDENTIFICATION</scope>
</reference>
<dbReference type="Proteomes" id="UP000265080">
    <property type="component" value="Chromosome 24"/>
</dbReference>
<comment type="subcellular location">
    <subcellularLocation>
        <location evidence="1">Cell junction</location>
        <location evidence="1">Tight junction</location>
    </subcellularLocation>
    <subcellularLocation>
        <location evidence="2">Cell membrane</location>
        <topology evidence="2">Multi-pass membrane protein</topology>
    </subcellularLocation>
</comment>
<dbReference type="AlphaFoldDB" id="A0A3P8S4E2"/>
<evidence type="ECO:0008006" key="13">
    <source>
        <dbReference type="Google" id="ProtNLM"/>
    </source>
</evidence>
<proteinExistence type="inferred from homology"/>
<feature type="transmembrane region" description="Helical" evidence="10">
    <location>
        <begin position="123"/>
        <end position="148"/>
    </location>
</feature>
<feature type="transmembrane region" description="Helical" evidence="10">
    <location>
        <begin position="12"/>
        <end position="32"/>
    </location>
</feature>
<keyword evidence="6 10" id="KW-0812">Transmembrane</keyword>
<dbReference type="GeneTree" id="ENSGT00390000005717"/>
<evidence type="ECO:0000256" key="2">
    <source>
        <dbReference type="ARBA" id="ARBA00004651"/>
    </source>
</evidence>
<evidence type="ECO:0000256" key="8">
    <source>
        <dbReference type="ARBA" id="ARBA00022989"/>
    </source>
</evidence>
<protein>
    <recommendedName>
        <fullName evidence="13">Claudin 34</fullName>
    </recommendedName>
</protein>
<keyword evidence="8 10" id="KW-1133">Transmembrane helix</keyword>
<evidence type="ECO:0000256" key="4">
    <source>
        <dbReference type="ARBA" id="ARBA00022427"/>
    </source>
</evidence>
<dbReference type="PROSITE" id="PS51257">
    <property type="entry name" value="PROKAR_LIPOPROTEIN"/>
    <property type="match status" value="1"/>
</dbReference>
<dbReference type="GO" id="GO:0005886">
    <property type="term" value="C:plasma membrane"/>
    <property type="evidence" value="ECO:0007669"/>
    <property type="project" value="UniProtKB-SubCell"/>
</dbReference>
<organism evidence="11 12">
    <name type="scientific">Amphiprion percula</name>
    <name type="common">Orange clownfish</name>
    <name type="synonym">Lutjanus percula</name>
    <dbReference type="NCBI Taxonomy" id="161767"/>
    <lineage>
        <taxon>Eukaryota</taxon>
        <taxon>Metazoa</taxon>
        <taxon>Chordata</taxon>
        <taxon>Craniata</taxon>
        <taxon>Vertebrata</taxon>
        <taxon>Euteleostomi</taxon>
        <taxon>Actinopterygii</taxon>
        <taxon>Neopterygii</taxon>
        <taxon>Teleostei</taxon>
        <taxon>Neoteleostei</taxon>
        <taxon>Acanthomorphata</taxon>
        <taxon>Ovalentaria</taxon>
        <taxon>Pomacentridae</taxon>
        <taxon>Amphiprion</taxon>
    </lineage>
</organism>
<feature type="transmembrane region" description="Helical" evidence="10">
    <location>
        <begin position="87"/>
        <end position="111"/>
    </location>
</feature>
<keyword evidence="7" id="KW-0965">Cell junction</keyword>
<keyword evidence="4" id="KW-0796">Tight junction</keyword>
<dbReference type="InterPro" id="IPR004031">
    <property type="entry name" value="PMP22/EMP/MP20/Claudin"/>
</dbReference>
<evidence type="ECO:0000256" key="6">
    <source>
        <dbReference type="ARBA" id="ARBA00022692"/>
    </source>
</evidence>
<dbReference type="GO" id="GO:0005923">
    <property type="term" value="C:bicellular tight junction"/>
    <property type="evidence" value="ECO:0007669"/>
    <property type="project" value="UniProtKB-SubCell"/>
</dbReference>
<evidence type="ECO:0000256" key="10">
    <source>
        <dbReference type="SAM" id="Phobius"/>
    </source>
</evidence>
<evidence type="ECO:0000256" key="9">
    <source>
        <dbReference type="ARBA" id="ARBA00023136"/>
    </source>
</evidence>
<dbReference type="PANTHER" id="PTHR12002">
    <property type="entry name" value="CLAUDIN"/>
    <property type="match status" value="1"/>
</dbReference>
<sequence length="226" mass="24218">MPLKEEGNSLCALWLACVGWTLTAVALGLVQWRVWLVSHSEAISSGVAWVGVWRTCFNSRTVASPGFTVMHCSRIGLTEEFTPPEIAAAQVLMMLSLLVGLCGNAGGVYAMRNACFGLDENPPIRLCFVATGALCLLAAGMSSVPVIWNLSSVATNRTIRFPPEFKMPAAPDSQHVGCGVVVGMVGTVLMVMSGVIFCTYRSPVSRLLHRSPQGTDNPAFVLHEHL</sequence>
<dbReference type="GO" id="GO:0005198">
    <property type="term" value="F:structural molecule activity"/>
    <property type="evidence" value="ECO:0007669"/>
    <property type="project" value="InterPro"/>
</dbReference>
<evidence type="ECO:0000256" key="1">
    <source>
        <dbReference type="ARBA" id="ARBA00004435"/>
    </source>
</evidence>
<evidence type="ECO:0000313" key="11">
    <source>
        <dbReference type="Ensembl" id="ENSAPEP00000006875.1"/>
    </source>
</evidence>
<dbReference type="Ensembl" id="ENSAPET00000007051.1">
    <property type="protein sequence ID" value="ENSAPEP00000006875.1"/>
    <property type="gene ID" value="ENSAPEG00000004921.1"/>
</dbReference>
<dbReference type="STRING" id="161767.ENSAPEP00000006875"/>
<evidence type="ECO:0000256" key="5">
    <source>
        <dbReference type="ARBA" id="ARBA00022475"/>
    </source>
</evidence>
<reference evidence="11" key="2">
    <citation type="submission" date="2025-08" db="UniProtKB">
        <authorList>
            <consortium name="Ensembl"/>
        </authorList>
    </citation>
    <scope>IDENTIFICATION</scope>
</reference>
<accession>A0A3P8S4E2</accession>
<name>A0A3P8S4E2_AMPPE</name>
<evidence type="ECO:0000256" key="3">
    <source>
        <dbReference type="ARBA" id="ARBA00008295"/>
    </source>
</evidence>
<dbReference type="Gene3D" id="1.20.140.150">
    <property type="match status" value="1"/>
</dbReference>
<keyword evidence="12" id="KW-1185">Reference proteome</keyword>
<keyword evidence="5" id="KW-1003">Cell membrane</keyword>
<reference evidence="11 12" key="1">
    <citation type="submission" date="2018-03" db="EMBL/GenBank/DDBJ databases">
        <title>Finding Nemo's genes: A chromosome-scale reference assembly of the genome of the orange clownfish Amphiprion percula.</title>
        <authorList>
            <person name="Lehmann R."/>
        </authorList>
    </citation>
    <scope>NUCLEOTIDE SEQUENCE</scope>
</reference>
<comment type="similarity">
    <text evidence="3">Belongs to the claudin family.</text>
</comment>